<dbReference type="EMBL" id="MDYQ01000094">
    <property type="protein sequence ID" value="PRP82880.1"/>
    <property type="molecule type" value="Genomic_DNA"/>
</dbReference>
<keyword evidence="2" id="KW-1185">Reference proteome</keyword>
<evidence type="ECO:0000313" key="2">
    <source>
        <dbReference type="Proteomes" id="UP000241769"/>
    </source>
</evidence>
<sequence length="181" mass="21067">MRFCDERRGISILIKSVAESVNGLQWNTFLEFLSIIYRLSGERSQRSMDPNSDDMVTEALFIRCKKRPAAEPEEADLLIPSSERDTEQTLKHFKHEHDNRPPILRHTTRNSRYVLFRYQGCETLYNCRVLCKEPWGTYVESLEDSRNEDGELVHTGTRILCRWNAVVNSIAVPILEVLHLS</sequence>
<evidence type="ECO:0000313" key="1">
    <source>
        <dbReference type="EMBL" id="PRP82880.1"/>
    </source>
</evidence>
<comment type="caution">
    <text evidence="1">The sequence shown here is derived from an EMBL/GenBank/DDBJ whole genome shotgun (WGS) entry which is preliminary data.</text>
</comment>
<dbReference type="AlphaFoldDB" id="A0A2P6NFZ8"/>
<organism evidence="1 2">
    <name type="scientific">Planoprotostelium fungivorum</name>
    <dbReference type="NCBI Taxonomy" id="1890364"/>
    <lineage>
        <taxon>Eukaryota</taxon>
        <taxon>Amoebozoa</taxon>
        <taxon>Evosea</taxon>
        <taxon>Variosea</taxon>
        <taxon>Cavosteliida</taxon>
        <taxon>Cavosteliaceae</taxon>
        <taxon>Planoprotostelium</taxon>
    </lineage>
</organism>
<dbReference type="InParanoid" id="A0A2P6NFZ8"/>
<name>A0A2P6NFZ8_9EUKA</name>
<dbReference type="Proteomes" id="UP000241769">
    <property type="component" value="Unassembled WGS sequence"/>
</dbReference>
<accession>A0A2P6NFZ8</accession>
<gene>
    <name evidence="1" type="ORF">PROFUN_04743</name>
</gene>
<proteinExistence type="predicted"/>
<reference evidence="1 2" key="1">
    <citation type="journal article" date="2018" name="Genome Biol. Evol.">
        <title>Multiple Roots of Fruiting Body Formation in Amoebozoa.</title>
        <authorList>
            <person name="Hillmann F."/>
            <person name="Forbes G."/>
            <person name="Novohradska S."/>
            <person name="Ferling I."/>
            <person name="Riege K."/>
            <person name="Groth M."/>
            <person name="Westermann M."/>
            <person name="Marz M."/>
            <person name="Spaller T."/>
            <person name="Winckler T."/>
            <person name="Schaap P."/>
            <person name="Glockner G."/>
        </authorList>
    </citation>
    <scope>NUCLEOTIDE SEQUENCE [LARGE SCALE GENOMIC DNA]</scope>
    <source>
        <strain evidence="1 2">Jena</strain>
    </source>
</reference>
<protein>
    <submittedName>
        <fullName evidence="1">Uncharacterized protein</fullName>
    </submittedName>
</protein>